<feature type="non-terminal residue" evidence="3">
    <location>
        <position position="92"/>
    </location>
</feature>
<evidence type="ECO:0000313" key="3">
    <source>
        <dbReference type="EMBL" id="CAJ0573226.1"/>
    </source>
</evidence>
<dbReference type="EMBL" id="CATQJA010001558">
    <property type="protein sequence ID" value="CAJ0567763.1"/>
    <property type="molecule type" value="Genomic_DNA"/>
</dbReference>
<feature type="transmembrane region" description="Helical" evidence="1">
    <location>
        <begin position="23"/>
        <end position="46"/>
    </location>
</feature>
<keyword evidence="1" id="KW-0472">Membrane</keyword>
<evidence type="ECO:0000313" key="5">
    <source>
        <dbReference type="Proteomes" id="UP001177023"/>
    </source>
</evidence>
<evidence type="ECO:0000313" key="2">
    <source>
        <dbReference type="EMBL" id="CAJ0567763.1"/>
    </source>
</evidence>
<dbReference type="AlphaFoldDB" id="A0AA36CQ46"/>
<comment type="caution">
    <text evidence="3">The sequence shown here is derived from an EMBL/GenBank/DDBJ whole genome shotgun (WGS) entry which is preliminary data.</text>
</comment>
<dbReference type="Proteomes" id="UP001177023">
    <property type="component" value="Unassembled WGS sequence"/>
</dbReference>
<name>A0AA36CQ46_9BILA</name>
<evidence type="ECO:0000256" key="1">
    <source>
        <dbReference type="SAM" id="Phobius"/>
    </source>
</evidence>
<dbReference type="EMBL" id="CATQJA010002617">
    <property type="protein sequence ID" value="CAJ0573226.1"/>
    <property type="molecule type" value="Genomic_DNA"/>
</dbReference>
<sequence>MVGNTAGDDINVAGELFESAQLIYIYMLAVGTVFSLIGFGIAYHNYCAAAFGVMRPLYRINEKLTIGEKVIVLKTFPTDTLQRLQVPNIEQK</sequence>
<keyword evidence="1" id="KW-1133">Transmembrane helix</keyword>
<evidence type="ECO:0000313" key="4">
    <source>
        <dbReference type="EMBL" id="CAJ0576128.1"/>
    </source>
</evidence>
<protein>
    <submittedName>
        <fullName evidence="3">Uncharacterized protein</fullName>
    </submittedName>
</protein>
<dbReference type="EMBL" id="CATQJA010002642">
    <property type="protein sequence ID" value="CAJ0576128.1"/>
    <property type="molecule type" value="Genomic_DNA"/>
</dbReference>
<reference evidence="3" key="1">
    <citation type="submission" date="2023-06" db="EMBL/GenBank/DDBJ databases">
        <authorList>
            <person name="Delattre M."/>
        </authorList>
    </citation>
    <scope>NUCLEOTIDE SEQUENCE</scope>
    <source>
        <strain evidence="3">AF72</strain>
    </source>
</reference>
<keyword evidence="5" id="KW-1185">Reference proteome</keyword>
<organism evidence="3 5">
    <name type="scientific">Mesorhabditis spiculigera</name>
    <dbReference type="NCBI Taxonomy" id="96644"/>
    <lineage>
        <taxon>Eukaryota</taxon>
        <taxon>Metazoa</taxon>
        <taxon>Ecdysozoa</taxon>
        <taxon>Nematoda</taxon>
        <taxon>Chromadorea</taxon>
        <taxon>Rhabditida</taxon>
        <taxon>Rhabditina</taxon>
        <taxon>Rhabditomorpha</taxon>
        <taxon>Rhabditoidea</taxon>
        <taxon>Rhabditidae</taxon>
        <taxon>Mesorhabditinae</taxon>
        <taxon>Mesorhabditis</taxon>
    </lineage>
</organism>
<gene>
    <name evidence="3" type="ORF">MSPICULIGERA_LOCUS11593</name>
    <name evidence="4" type="ORF">MSPICULIGERA_LOCUS14427</name>
    <name evidence="2" type="ORF">MSPICULIGERA_LOCUS6302</name>
</gene>
<proteinExistence type="predicted"/>
<accession>A0AA36CQ46</accession>
<keyword evidence="1" id="KW-0812">Transmembrane</keyword>